<dbReference type="Proteomes" id="UP001550378">
    <property type="component" value="Unassembled WGS sequence"/>
</dbReference>
<evidence type="ECO:0000313" key="4">
    <source>
        <dbReference type="Proteomes" id="UP001550378"/>
    </source>
</evidence>
<accession>A0ABV2W0L8</accession>
<sequence>MPFPRPEHSAPPPPAYAPTSGGADAALAGMIGAMPDGPAGAVDAYPAAAIMARHCGAVNDYATLLTASRAHASMVVSAAFARVLDELRRGGGAGTQAALRPRLLVAARRTVQEWAGDPRIAALLGGPPAPAGPGPDREFLARAFAALPGPAQVLLWHREVEAEGISIPAALLAIDPRAATARLGEARELLRAGCLHAHSELAADPECRHYNRLLDISLRRGGALIPDIRRHLAKCPHCRYAADQLSHSDGRLPLLLAEAVLGEGARGYVESRPARSRTRTRPGTAAPAEARRTGRHSRAVPAGTARRLAGAVPGGGALLAALAVAGVLGVVAVASLWPDGDRGGPSAVAPGGTAVPPGGALPAPGARPTAVQPQPPSSAGLGGGTLSTRLRNAAGGLCLDIRDGTPLVGADLTLAPCSGSPTQEWRYERDGLLHSAAAPDLCPHSQESSGVVVLRLCATQPDVTVRYDLSVQGHVVPRWNAGLGLVPTAPREGTTVVVKVRDGSVSQRWLTDGAVAAPSPRRAVDDIDAREGAGAVGEAAAPPAAKGPSDPAGPQPDRPSAAPVTAPGRGAAGDAPPGERYGVRSVSDPAPGAQPQPQPDDPEPGAPEAAQEPDVTEPADGAVSLEGAGPIALTAVPGAPSRDVRVVRVVRHVPVVGG</sequence>
<feature type="domain" description="Ricin B lectin" evidence="2">
    <location>
        <begin position="384"/>
        <end position="512"/>
    </location>
</feature>
<dbReference type="SUPFAM" id="SSF50370">
    <property type="entry name" value="Ricin B-like lectins"/>
    <property type="match status" value="1"/>
</dbReference>
<feature type="compositionally biased region" description="Low complexity" evidence="1">
    <location>
        <begin position="566"/>
        <end position="578"/>
    </location>
</feature>
<reference evidence="3 4" key="1">
    <citation type="submission" date="2024-06" db="EMBL/GenBank/DDBJ databases">
        <title>The Natural Products Discovery Center: Release of the First 8490 Sequenced Strains for Exploring Actinobacteria Biosynthetic Diversity.</title>
        <authorList>
            <person name="Kalkreuter E."/>
            <person name="Kautsar S.A."/>
            <person name="Yang D."/>
            <person name="Bader C.D."/>
            <person name="Teijaro C.N."/>
            <person name="Fluegel L."/>
            <person name="Davis C.M."/>
            <person name="Simpson J.R."/>
            <person name="Lauterbach L."/>
            <person name="Steele A.D."/>
            <person name="Gui C."/>
            <person name="Meng S."/>
            <person name="Li G."/>
            <person name="Viehrig K."/>
            <person name="Ye F."/>
            <person name="Su P."/>
            <person name="Kiefer A.F."/>
            <person name="Nichols A."/>
            <person name="Cepeda A.J."/>
            <person name="Yan W."/>
            <person name="Fan B."/>
            <person name="Jiang Y."/>
            <person name="Adhikari A."/>
            <person name="Zheng C.-J."/>
            <person name="Schuster L."/>
            <person name="Cowan T.M."/>
            <person name="Smanski M.J."/>
            <person name="Chevrette M.G."/>
            <person name="De Carvalho L.P.S."/>
            <person name="Shen B."/>
        </authorList>
    </citation>
    <scope>NUCLEOTIDE SEQUENCE [LARGE SCALE GENOMIC DNA]</scope>
    <source>
        <strain evidence="3 4">NPDC006337</strain>
    </source>
</reference>
<dbReference type="EMBL" id="JBEXZR010000004">
    <property type="protein sequence ID" value="MEU0707084.1"/>
    <property type="molecule type" value="Genomic_DNA"/>
</dbReference>
<feature type="compositionally biased region" description="Low complexity" evidence="1">
    <location>
        <begin position="344"/>
        <end position="370"/>
    </location>
</feature>
<keyword evidence="4" id="KW-1185">Reference proteome</keyword>
<dbReference type="InterPro" id="IPR035992">
    <property type="entry name" value="Ricin_B-like_lectins"/>
</dbReference>
<organism evidence="3 4">
    <name type="scientific">Streptomyces lavendulocolor</name>
    <dbReference type="NCBI Taxonomy" id="67316"/>
    <lineage>
        <taxon>Bacteria</taxon>
        <taxon>Bacillati</taxon>
        <taxon>Actinomycetota</taxon>
        <taxon>Actinomycetes</taxon>
        <taxon>Kitasatosporales</taxon>
        <taxon>Streptomycetaceae</taxon>
        <taxon>Streptomyces</taxon>
    </lineage>
</organism>
<evidence type="ECO:0000313" key="3">
    <source>
        <dbReference type="EMBL" id="MEU0707084.1"/>
    </source>
</evidence>
<feature type="region of interest" description="Disordered" evidence="1">
    <location>
        <begin position="1"/>
        <end position="20"/>
    </location>
</feature>
<evidence type="ECO:0000259" key="2">
    <source>
        <dbReference type="SMART" id="SM00458"/>
    </source>
</evidence>
<feature type="region of interest" description="Disordered" evidence="1">
    <location>
        <begin position="532"/>
        <end position="626"/>
    </location>
</feature>
<feature type="compositionally biased region" description="Low complexity" evidence="1">
    <location>
        <begin position="532"/>
        <end position="550"/>
    </location>
</feature>
<proteinExistence type="predicted"/>
<comment type="caution">
    <text evidence="3">The sequence shown here is derived from an EMBL/GenBank/DDBJ whole genome shotgun (WGS) entry which is preliminary data.</text>
</comment>
<protein>
    <submittedName>
        <fullName evidence="3">Ricin-type beta-trefoil lectin domain protein</fullName>
    </submittedName>
</protein>
<dbReference type="PROSITE" id="PS50231">
    <property type="entry name" value="RICIN_B_LECTIN"/>
    <property type="match status" value="1"/>
</dbReference>
<dbReference type="Pfam" id="PF00652">
    <property type="entry name" value="Ricin_B_lectin"/>
    <property type="match status" value="1"/>
</dbReference>
<feature type="region of interest" description="Disordered" evidence="1">
    <location>
        <begin position="268"/>
        <end position="302"/>
    </location>
</feature>
<dbReference type="SMART" id="SM00458">
    <property type="entry name" value="RICIN"/>
    <property type="match status" value="1"/>
</dbReference>
<dbReference type="Gene3D" id="2.80.10.50">
    <property type="match status" value="1"/>
</dbReference>
<dbReference type="InterPro" id="IPR000772">
    <property type="entry name" value="Ricin_B_lectin"/>
</dbReference>
<dbReference type="RefSeq" id="WP_359659162.1">
    <property type="nucleotide sequence ID" value="NZ_JBEXZP010000493.1"/>
</dbReference>
<feature type="region of interest" description="Disordered" evidence="1">
    <location>
        <begin position="344"/>
        <end position="386"/>
    </location>
</feature>
<evidence type="ECO:0000256" key="1">
    <source>
        <dbReference type="SAM" id="MobiDB-lite"/>
    </source>
</evidence>
<name>A0ABV2W0L8_9ACTN</name>
<gene>
    <name evidence="3" type="ORF">ABZ508_06850</name>
</gene>